<gene>
    <name evidence="2" type="ORF">ACFP1B_08250</name>
</gene>
<comment type="caution">
    <text evidence="2">The sequence shown here is derived from an EMBL/GenBank/DDBJ whole genome shotgun (WGS) entry which is preliminary data.</text>
</comment>
<dbReference type="Proteomes" id="UP001596200">
    <property type="component" value="Unassembled WGS sequence"/>
</dbReference>
<evidence type="ECO:0000256" key="1">
    <source>
        <dbReference type="SAM" id="SignalP"/>
    </source>
</evidence>
<keyword evidence="3" id="KW-1185">Reference proteome</keyword>
<organism evidence="2 3">
    <name type="scientific">Streptomyces pulveraceus</name>
    <dbReference type="NCBI Taxonomy" id="68258"/>
    <lineage>
        <taxon>Bacteria</taxon>
        <taxon>Bacillati</taxon>
        <taxon>Actinomycetota</taxon>
        <taxon>Actinomycetes</taxon>
        <taxon>Kitasatosporales</taxon>
        <taxon>Streptomycetaceae</taxon>
        <taxon>Streptomyces</taxon>
    </lineage>
</organism>
<feature type="signal peptide" evidence="1">
    <location>
        <begin position="1"/>
        <end position="30"/>
    </location>
</feature>
<feature type="chain" id="PRO_5045810671" evidence="1">
    <location>
        <begin position="31"/>
        <end position="70"/>
    </location>
</feature>
<reference evidence="3" key="1">
    <citation type="journal article" date="2019" name="Int. J. Syst. Evol. Microbiol.">
        <title>The Global Catalogue of Microorganisms (GCM) 10K type strain sequencing project: providing services to taxonomists for standard genome sequencing and annotation.</title>
        <authorList>
            <consortium name="The Broad Institute Genomics Platform"/>
            <consortium name="The Broad Institute Genome Sequencing Center for Infectious Disease"/>
            <person name="Wu L."/>
            <person name="Ma J."/>
        </authorList>
    </citation>
    <scope>NUCLEOTIDE SEQUENCE [LARGE SCALE GENOMIC DNA]</scope>
    <source>
        <strain evidence="3">JCM 4147</strain>
    </source>
</reference>
<protein>
    <submittedName>
        <fullName evidence="2">Uncharacterized protein</fullName>
    </submittedName>
</protein>
<proteinExistence type="predicted"/>
<accession>A0ABW1GIE6</accession>
<dbReference type="RefSeq" id="WP_344512836.1">
    <property type="nucleotide sequence ID" value="NZ_BAAATU010000024.1"/>
</dbReference>
<evidence type="ECO:0000313" key="3">
    <source>
        <dbReference type="Proteomes" id="UP001596200"/>
    </source>
</evidence>
<sequence>MTMRTIITRRIAALALAGAFGFGAVSYVTASHTETNRRTVAYEFECNAESCNPSSCNWIWGSYPGTGSGC</sequence>
<name>A0ABW1GIE6_9ACTN</name>
<keyword evidence="1" id="KW-0732">Signal</keyword>
<evidence type="ECO:0000313" key="2">
    <source>
        <dbReference type="EMBL" id="MFC5913417.1"/>
    </source>
</evidence>
<dbReference type="EMBL" id="JBHSPU010000009">
    <property type="protein sequence ID" value="MFC5913417.1"/>
    <property type="molecule type" value="Genomic_DNA"/>
</dbReference>